<keyword evidence="3" id="KW-1185">Reference proteome</keyword>
<name>X6NIT0_RETFI</name>
<proteinExistence type="predicted"/>
<reference evidence="2 3" key="1">
    <citation type="journal article" date="2013" name="Curr. Biol.">
        <title>The Genome of the Foraminiferan Reticulomyxa filosa.</title>
        <authorList>
            <person name="Glockner G."/>
            <person name="Hulsmann N."/>
            <person name="Schleicher M."/>
            <person name="Noegel A.A."/>
            <person name="Eichinger L."/>
            <person name="Gallinger C."/>
            <person name="Pawlowski J."/>
            <person name="Sierra R."/>
            <person name="Euteneuer U."/>
            <person name="Pillet L."/>
            <person name="Moustafa A."/>
            <person name="Platzer M."/>
            <person name="Groth M."/>
            <person name="Szafranski K."/>
            <person name="Schliwa M."/>
        </authorList>
    </citation>
    <scope>NUCLEOTIDE SEQUENCE [LARGE SCALE GENOMIC DNA]</scope>
</reference>
<accession>X6NIT0</accession>
<organism evidence="2 3">
    <name type="scientific">Reticulomyxa filosa</name>
    <dbReference type="NCBI Taxonomy" id="46433"/>
    <lineage>
        <taxon>Eukaryota</taxon>
        <taxon>Sar</taxon>
        <taxon>Rhizaria</taxon>
        <taxon>Retaria</taxon>
        <taxon>Foraminifera</taxon>
        <taxon>Monothalamids</taxon>
        <taxon>Reticulomyxidae</taxon>
        <taxon>Reticulomyxa</taxon>
    </lineage>
</organism>
<feature type="region of interest" description="Disordered" evidence="1">
    <location>
        <begin position="18"/>
        <end position="84"/>
    </location>
</feature>
<sequence>MKNNKIKGAKNNVGLFTKDYRLSDAGSNNDKNNVEMEEKKQKQQKKDNIITRSTTSKLSSRTTNGYNGYNKHYNHNNNHKSNYSIHDIYNKDKDIEMRDRPQFIDLTDDTANNSFDTPRTQKLTVFL</sequence>
<comment type="caution">
    <text evidence="2">The sequence shown here is derived from an EMBL/GenBank/DDBJ whole genome shotgun (WGS) entry which is preliminary data.</text>
</comment>
<dbReference type="Proteomes" id="UP000023152">
    <property type="component" value="Unassembled WGS sequence"/>
</dbReference>
<protein>
    <submittedName>
        <fullName evidence="2">Uncharacterized protein</fullName>
    </submittedName>
</protein>
<feature type="compositionally biased region" description="Basic and acidic residues" evidence="1">
    <location>
        <begin position="32"/>
        <end position="49"/>
    </location>
</feature>
<feature type="compositionally biased region" description="Low complexity" evidence="1">
    <location>
        <begin position="51"/>
        <end position="71"/>
    </location>
</feature>
<dbReference type="AlphaFoldDB" id="X6NIT0"/>
<evidence type="ECO:0000256" key="1">
    <source>
        <dbReference type="SAM" id="MobiDB-lite"/>
    </source>
</evidence>
<dbReference type="EMBL" id="ASPP01008665">
    <property type="protein sequence ID" value="ETO25257.1"/>
    <property type="molecule type" value="Genomic_DNA"/>
</dbReference>
<evidence type="ECO:0000313" key="3">
    <source>
        <dbReference type="Proteomes" id="UP000023152"/>
    </source>
</evidence>
<evidence type="ECO:0000313" key="2">
    <source>
        <dbReference type="EMBL" id="ETO25257.1"/>
    </source>
</evidence>
<gene>
    <name evidence="2" type="ORF">RFI_11882</name>
</gene>